<protein>
    <recommendedName>
        <fullName evidence="3">Portal protein</fullName>
    </recommendedName>
</protein>
<evidence type="ECO:0000313" key="2">
    <source>
        <dbReference type="EMBL" id="KKN92409.1"/>
    </source>
</evidence>
<accession>A0A0F9ULA5</accession>
<comment type="caution">
    <text evidence="2">The sequence shown here is derived from an EMBL/GenBank/DDBJ whole genome shotgun (WGS) entry which is preliminary data.</text>
</comment>
<feature type="region of interest" description="Disordered" evidence="1">
    <location>
        <begin position="190"/>
        <end position="209"/>
    </location>
</feature>
<name>A0A0F9ULA5_9ZZZZ</name>
<gene>
    <name evidence="2" type="ORF">LCGC14_0209000</name>
</gene>
<dbReference type="EMBL" id="LAZR01000095">
    <property type="protein sequence ID" value="KKN92409.1"/>
    <property type="molecule type" value="Genomic_DNA"/>
</dbReference>
<organism evidence="2">
    <name type="scientific">marine sediment metagenome</name>
    <dbReference type="NCBI Taxonomy" id="412755"/>
    <lineage>
        <taxon>unclassified sequences</taxon>
        <taxon>metagenomes</taxon>
        <taxon>ecological metagenomes</taxon>
    </lineage>
</organism>
<dbReference type="AlphaFoldDB" id="A0A0F9ULA5"/>
<evidence type="ECO:0000256" key="1">
    <source>
        <dbReference type="SAM" id="MobiDB-lite"/>
    </source>
</evidence>
<proteinExistence type="predicted"/>
<evidence type="ECO:0008006" key="3">
    <source>
        <dbReference type="Google" id="ProtNLM"/>
    </source>
</evidence>
<reference evidence="2" key="1">
    <citation type="journal article" date="2015" name="Nature">
        <title>Complex archaea that bridge the gap between prokaryotes and eukaryotes.</title>
        <authorList>
            <person name="Spang A."/>
            <person name="Saw J.H."/>
            <person name="Jorgensen S.L."/>
            <person name="Zaremba-Niedzwiedzka K."/>
            <person name="Martijn J."/>
            <person name="Lind A.E."/>
            <person name="van Eijk R."/>
            <person name="Schleper C."/>
            <person name="Guy L."/>
            <person name="Ettema T.J."/>
        </authorList>
    </citation>
    <scope>NUCLEOTIDE SEQUENCE</scope>
</reference>
<sequence>MADSKATGAANSQWIKGKLHTLDAIPQGDPKVGLAIAAYADAVNTNRNSHLWVRAVQWVENFLFSLGRHYMDDILVSRLTNDADSGQQSVVREAANSIPKPVNDLLGRYVETNIALLTENKPIPRIDSKSGRAEDEDAAQLSELTMEYMWEALDLPEKHREIARIILHCGVCWLEVIYDETHVRRMTVPETETSESSTVPGVGAGPIQLPVPRETEIHDERGRPIYTDKVEYGDIVATIVSPFEMHLPQVHWWNGEDMGWVMREYYTDMDMLEDRFKAPGLKLHKKDGWYLDRLKKAQTANTQNLPIWWWERIANMVEGSGPSLYVGTSETWDGYTTVRIFDRKPNAKWPRGRTIMTAGDQVIYDSPKKRGARAYDPRWPDRWHPYVRYRWEAMAGSINGRSLVCKLLPKLKRVNAIDTTMIMWRRTVPMSAWVIPKGSQPVEDQWLGVPGQIWEYDPRRTAGAAPEPIYPPPYPAAAEQERQQQIQEMEAIAGTEEILRGQRPTGVNSAAMIDILRKQALAGRSSILQEWDEALQKEGSIILQEVIKHIRNDDRYAERLRILARDKSSTLAIRSFSGADLTDNVIVHIDTASMALSSKEAKQAKAIELIQYSAGLQGLPPGLQAKILEEMGYEDAFIPQGADVSRGKRIMAWIRQEAYEMIVPMPEDDPFILYGMFVEEMKSDGFHNLNEEQQLILLSLVDLYKQMAEERQQEIMQIQMMQAEMARGGGGGGGEEQ</sequence>